<evidence type="ECO:0000256" key="7">
    <source>
        <dbReference type="SAM" id="MobiDB-lite"/>
    </source>
</evidence>
<dbReference type="EMBL" id="KQ964247">
    <property type="protein sequence ID" value="KXJ94591.1"/>
    <property type="molecule type" value="Genomic_DNA"/>
</dbReference>
<dbReference type="InParanoid" id="A0A136JBQ1"/>
<dbReference type="Pfam" id="PF16815">
    <property type="entry name" value="HRI1"/>
    <property type="match status" value="1"/>
</dbReference>
<evidence type="ECO:0000313" key="8">
    <source>
        <dbReference type="EMBL" id="KXJ94591.1"/>
    </source>
</evidence>
<dbReference type="InterPro" id="IPR038744">
    <property type="entry name" value="Hri1_N"/>
</dbReference>
<feature type="region of interest" description="Disordered" evidence="7">
    <location>
        <begin position="1"/>
        <end position="25"/>
    </location>
</feature>
<protein>
    <recommendedName>
        <fullName evidence="4">Protein HRI1</fullName>
    </recommendedName>
</protein>
<evidence type="ECO:0000256" key="4">
    <source>
        <dbReference type="ARBA" id="ARBA00017063"/>
    </source>
</evidence>
<dbReference type="CDD" id="cd11692">
    <property type="entry name" value="HRI1_N_like"/>
    <property type="match status" value="1"/>
</dbReference>
<keyword evidence="5" id="KW-0963">Cytoplasm</keyword>
<dbReference type="GO" id="GO:0005737">
    <property type="term" value="C:cytoplasm"/>
    <property type="evidence" value="ECO:0007669"/>
    <property type="project" value="UniProtKB-SubCell"/>
</dbReference>
<name>A0A136JBQ1_9PEZI</name>
<reference evidence="9" key="1">
    <citation type="submission" date="2016-02" db="EMBL/GenBank/DDBJ databases">
        <title>Draft genome sequence of Microdochium bolleyi, a fungal endophyte of beachgrass.</title>
        <authorList>
            <consortium name="DOE Joint Genome Institute"/>
            <person name="David A.S."/>
            <person name="May G."/>
            <person name="Haridas S."/>
            <person name="Lim J."/>
            <person name="Wang M."/>
            <person name="Labutti K."/>
            <person name="Lipzen A."/>
            <person name="Barry K."/>
            <person name="Grigoriev I.V."/>
        </authorList>
    </citation>
    <scope>NUCLEOTIDE SEQUENCE [LARGE SCALE GENOMIC DNA]</scope>
    <source>
        <strain evidence="9">J235TASD1</strain>
    </source>
</reference>
<dbReference type="InterPro" id="IPR031818">
    <property type="entry name" value="Hri1"/>
</dbReference>
<keyword evidence="9" id="KW-1185">Reference proteome</keyword>
<evidence type="ECO:0000256" key="1">
    <source>
        <dbReference type="ARBA" id="ARBA00004123"/>
    </source>
</evidence>
<keyword evidence="6" id="KW-0539">Nucleus</keyword>
<dbReference type="Gene3D" id="2.40.128.320">
    <property type="entry name" value="Protein HRI1, N-terminal domain"/>
    <property type="match status" value="1"/>
</dbReference>
<dbReference type="Proteomes" id="UP000070501">
    <property type="component" value="Unassembled WGS sequence"/>
</dbReference>
<proteinExistence type="inferred from homology"/>
<dbReference type="OrthoDB" id="4045395at2759"/>
<sequence>MGSISIRRSVQWLPDDPAPSEPTSTVVLTSPGRRFVDIRILLPGGGGGRVVTGDELLAAAHRDFGTITTENLDWAFCGTSESAPAAGDAPEGTTHSKWHHLVSDRAPDVSHVTDEGDMAPHPSGDGSVLETGRMVNPATGRDTAYEEVWVDGEPQTIPPWMGNVGGGGGGGGGEESRKCVVLEARGEEGPICGMVVCLGRFCQGVVRRGQRFGLERWSSSSSSSAGRWEQRARLDSGLWIPAREVLERAGRLEVGDVVAGKSEGVEEEGEVKWTVVEAC</sequence>
<dbReference type="GO" id="GO:0005634">
    <property type="term" value="C:nucleus"/>
    <property type="evidence" value="ECO:0007669"/>
    <property type="project" value="UniProtKB-SubCell"/>
</dbReference>
<dbReference type="STRING" id="196109.A0A136JBQ1"/>
<evidence type="ECO:0000256" key="5">
    <source>
        <dbReference type="ARBA" id="ARBA00022490"/>
    </source>
</evidence>
<comment type="similarity">
    <text evidence="3">Belongs to the HRI1 family.</text>
</comment>
<evidence type="ECO:0000256" key="6">
    <source>
        <dbReference type="ARBA" id="ARBA00023242"/>
    </source>
</evidence>
<dbReference type="AlphaFoldDB" id="A0A136JBQ1"/>
<comment type="subcellular location">
    <subcellularLocation>
        <location evidence="2">Cytoplasm</location>
    </subcellularLocation>
    <subcellularLocation>
        <location evidence="1">Nucleus</location>
    </subcellularLocation>
</comment>
<gene>
    <name evidence="8" type="ORF">Micbo1qcDRAFT_232049</name>
</gene>
<organism evidence="8 9">
    <name type="scientific">Microdochium bolleyi</name>
    <dbReference type="NCBI Taxonomy" id="196109"/>
    <lineage>
        <taxon>Eukaryota</taxon>
        <taxon>Fungi</taxon>
        <taxon>Dikarya</taxon>
        <taxon>Ascomycota</taxon>
        <taxon>Pezizomycotina</taxon>
        <taxon>Sordariomycetes</taxon>
        <taxon>Xylariomycetidae</taxon>
        <taxon>Xylariales</taxon>
        <taxon>Microdochiaceae</taxon>
        <taxon>Microdochium</taxon>
    </lineage>
</organism>
<accession>A0A136JBQ1</accession>
<evidence type="ECO:0000313" key="9">
    <source>
        <dbReference type="Proteomes" id="UP000070501"/>
    </source>
</evidence>
<evidence type="ECO:0000256" key="3">
    <source>
        <dbReference type="ARBA" id="ARBA00005229"/>
    </source>
</evidence>
<evidence type="ECO:0000256" key="2">
    <source>
        <dbReference type="ARBA" id="ARBA00004496"/>
    </source>
</evidence>
<feature type="region of interest" description="Disordered" evidence="7">
    <location>
        <begin position="109"/>
        <end position="130"/>
    </location>
</feature>
<dbReference type="InterPro" id="IPR043047">
    <property type="entry name" value="Hri1_N_sf"/>
</dbReference>